<feature type="transmembrane region" description="Helical" evidence="1">
    <location>
        <begin position="92"/>
        <end position="112"/>
    </location>
</feature>
<name>A0A7C3RM99_DICTH</name>
<organism evidence="2">
    <name type="scientific">Dictyoglomus thermophilum</name>
    <dbReference type="NCBI Taxonomy" id="14"/>
    <lineage>
        <taxon>Bacteria</taxon>
        <taxon>Pseudomonadati</taxon>
        <taxon>Dictyoglomota</taxon>
        <taxon>Dictyoglomia</taxon>
        <taxon>Dictyoglomales</taxon>
        <taxon>Dictyoglomaceae</taxon>
        <taxon>Dictyoglomus</taxon>
    </lineage>
</organism>
<dbReference type="PIRSF" id="PIRSF031501">
    <property type="entry name" value="QueT"/>
    <property type="match status" value="1"/>
</dbReference>
<keyword evidence="1" id="KW-0812">Transmembrane</keyword>
<keyword evidence="1" id="KW-1133">Transmembrane helix</keyword>
<dbReference type="PANTHER" id="PTHR40044:SF1">
    <property type="entry name" value="INTEGRAL MEMBRANE PROTEIN"/>
    <property type="match status" value="1"/>
</dbReference>
<dbReference type="EMBL" id="DTIN01000014">
    <property type="protein sequence ID" value="HFX13457.1"/>
    <property type="molecule type" value="Genomic_DNA"/>
</dbReference>
<feature type="transmembrane region" description="Helical" evidence="1">
    <location>
        <begin position="38"/>
        <end position="62"/>
    </location>
</feature>
<keyword evidence="1" id="KW-0472">Membrane</keyword>
<dbReference type="AlphaFoldDB" id="A0A7C3RM99"/>
<comment type="caution">
    <text evidence="2">The sequence shown here is derived from an EMBL/GenBank/DDBJ whole genome shotgun (WGS) entry which is preliminary data.</text>
</comment>
<dbReference type="InterPro" id="IPR010387">
    <property type="entry name" value="QueT"/>
</dbReference>
<sequence length="155" mass="17506">MNTKKITRIAFYAVIYSVLTIVFSPISYGPIQVRISEFLTLFPFLDYLAIPGLFLGCFIANIFSPVGWIDMIFGSLCTLVAAYLTRKMPNIYLAPLPPILVNAFGVSLYLHLFFNLPYFLNVLYIGIGEAIATYVIGLPIVLYILKSPQLKKYFE</sequence>
<dbReference type="Pfam" id="PF06177">
    <property type="entry name" value="QueT"/>
    <property type="match status" value="1"/>
</dbReference>
<reference evidence="2" key="1">
    <citation type="journal article" date="2020" name="mSystems">
        <title>Genome- and Community-Level Interaction Insights into Carbon Utilization and Element Cycling Functions of Hydrothermarchaeota in Hydrothermal Sediment.</title>
        <authorList>
            <person name="Zhou Z."/>
            <person name="Liu Y."/>
            <person name="Xu W."/>
            <person name="Pan J."/>
            <person name="Luo Z.H."/>
            <person name="Li M."/>
        </authorList>
    </citation>
    <scope>NUCLEOTIDE SEQUENCE [LARGE SCALE GENOMIC DNA]</scope>
    <source>
        <strain evidence="2">SpSt-81</strain>
    </source>
</reference>
<proteinExistence type="predicted"/>
<feature type="transmembrane region" description="Helical" evidence="1">
    <location>
        <begin position="118"/>
        <end position="145"/>
    </location>
</feature>
<evidence type="ECO:0000256" key="1">
    <source>
        <dbReference type="SAM" id="Phobius"/>
    </source>
</evidence>
<accession>A0A7C3RM99</accession>
<protein>
    <submittedName>
        <fullName evidence="2">QueT transporter family protein</fullName>
    </submittedName>
</protein>
<evidence type="ECO:0000313" key="2">
    <source>
        <dbReference type="EMBL" id="HFX13457.1"/>
    </source>
</evidence>
<gene>
    <name evidence="2" type="ORF">ENW00_04745</name>
</gene>
<dbReference type="PANTHER" id="PTHR40044">
    <property type="entry name" value="INTEGRAL MEMBRANE PROTEIN-RELATED"/>
    <property type="match status" value="1"/>
</dbReference>
<feature type="transmembrane region" description="Helical" evidence="1">
    <location>
        <begin position="6"/>
        <end position="26"/>
    </location>
</feature>